<dbReference type="AlphaFoldDB" id="S9VWJ1"/>
<evidence type="ECO:0000259" key="5">
    <source>
        <dbReference type="Pfam" id="PF01416"/>
    </source>
</evidence>
<dbReference type="PANTHER" id="PTHR11142:SF26">
    <property type="entry name" value="SYNTHASE I, PUTATIVE-RELATED"/>
    <property type="match status" value="1"/>
</dbReference>
<dbReference type="GO" id="GO:0003723">
    <property type="term" value="F:RNA binding"/>
    <property type="evidence" value="ECO:0007669"/>
    <property type="project" value="InterPro"/>
</dbReference>
<evidence type="ECO:0000256" key="3">
    <source>
        <dbReference type="ARBA" id="ARBA00023235"/>
    </source>
</evidence>
<gene>
    <name evidence="6" type="ORF">STCU_03459</name>
</gene>
<accession>S9VWJ1</accession>
<comment type="caution">
    <text evidence="6">The sequence shown here is derived from an EMBL/GenBank/DDBJ whole genome shotgun (WGS) entry which is preliminary data.</text>
</comment>
<dbReference type="GO" id="GO:0031119">
    <property type="term" value="P:tRNA pseudouridine synthesis"/>
    <property type="evidence" value="ECO:0007669"/>
    <property type="project" value="TreeGrafter"/>
</dbReference>
<dbReference type="EMBL" id="ATMH01003459">
    <property type="protein sequence ID" value="EPY31431.1"/>
    <property type="molecule type" value="Genomic_DNA"/>
</dbReference>
<dbReference type="GO" id="GO:1990481">
    <property type="term" value="P:mRNA pseudouridine synthesis"/>
    <property type="evidence" value="ECO:0007669"/>
    <property type="project" value="TreeGrafter"/>
</dbReference>
<proteinExistence type="inferred from homology"/>
<dbReference type="Proteomes" id="UP000015354">
    <property type="component" value="Unassembled WGS sequence"/>
</dbReference>
<dbReference type="GO" id="GO:0009982">
    <property type="term" value="F:pseudouridine synthase activity"/>
    <property type="evidence" value="ECO:0007669"/>
    <property type="project" value="InterPro"/>
</dbReference>
<feature type="region of interest" description="Disordered" evidence="4">
    <location>
        <begin position="556"/>
        <end position="592"/>
    </location>
</feature>
<dbReference type="PROSITE" id="PS51257">
    <property type="entry name" value="PROKAR_LIPOPROTEIN"/>
    <property type="match status" value="1"/>
</dbReference>
<feature type="domain" description="Pseudouridine synthase I TruA alpha/beta" evidence="5">
    <location>
        <begin position="223"/>
        <end position="372"/>
    </location>
</feature>
<dbReference type="OrthoDB" id="10256309at2759"/>
<dbReference type="InterPro" id="IPR001406">
    <property type="entry name" value="PsdUridine_synth_TruA"/>
</dbReference>
<dbReference type="PANTHER" id="PTHR11142">
    <property type="entry name" value="PSEUDOURIDYLATE SYNTHASE"/>
    <property type="match status" value="1"/>
</dbReference>
<dbReference type="GO" id="GO:0005737">
    <property type="term" value="C:cytoplasm"/>
    <property type="evidence" value="ECO:0007669"/>
    <property type="project" value="TreeGrafter"/>
</dbReference>
<dbReference type="InterPro" id="IPR020095">
    <property type="entry name" value="PsdUridine_synth_TruA_C"/>
</dbReference>
<reference evidence="6 7" key="1">
    <citation type="journal article" date="2013" name="PLoS ONE">
        <title>Predicting the Proteins of Angomonas deanei, Strigomonas culicis and Their Respective Endosymbionts Reveals New Aspects of the Trypanosomatidae Family.</title>
        <authorList>
            <person name="Motta M.C."/>
            <person name="Martins A.C."/>
            <person name="de Souza S.S."/>
            <person name="Catta-Preta C.M."/>
            <person name="Silva R."/>
            <person name="Klein C.C."/>
            <person name="de Almeida L.G."/>
            <person name="de Lima Cunha O."/>
            <person name="Ciapina L.P."/>
            <person name="Brocchi M."/>
            <person name="Colabardini A.C."/>
            <person name="de Araujo Lima B."/>
            <person name="Machado C.R."/>
            <person name="de Almeida Soares C.M."/>
            <person name="Probst C.M."/>
            <person name="de Menezes C.B."/>
            <person name="Thompson C.E."/>
            <person name="Bartholomeu D.C."/>
            <person name="Gradia D.F."/>
            <person name="Pavoni D.P."/>
            <person name="Grisard E.C."/>
            <person name="Fantinatti-Garboggini F."/>
            <person name="Marchini F.K."/>
            <person name="Rodrigues-Luiz G.F."/>
            <person name="Wagner G."/>
            <person name="Goldman G.H."/>
            <person name="Fietto J.L."/>
            <person name="Elias M.C."/>
            <person name="Goldman M.H."/>
            <person name="Sagot M.F."/>
            <person name="Pereira M."/>
            <person name="Stoco P.H."/>
            <person name="de Mendonca-Neto R.P."/>
            <person name="Teixeira S.M."/>
            <person name="Maciel T.E."/>
            <person name="de Oliveira Mendes T.A."/>
            <person name="Urmenyi T.P."/>
            <person name="de Souza W."/>
            <person name="Schenkman S."/>
            <person name="de Vasconcelos A.T."/>
        </authorList>
    </citation>
    <scope>NUCLEOTIDE SEQUENCE [LARGE SCALE GENOMIC DNA]</scope>
</reference>
<dbReference type="InterPro" id="IPR020103">
    <property type="entry name" value="PsdUridine_synth_cat_dom_sf"/>
</dbReference>
<protein>
    <submittedName>
        <fullName evidence="6">tRNA pseudouridine38-40 synthase</fullName>
    </submittedName>
</protein>
<comment type="similarity">
    <text evidence="1">Belongs to the tRNA pseudouridine synthase TruA family.</text>
</comment>
<dbReference type="Gene3D" id="3.30.70.660">
    <property type="entry name" value="Pseudouridine synthase I, catalytic domain, C-terminal subdomain"/>
    <property type="match status" value="1"/>
</dbReference>
<keyword evidence="2" id="KW-0819">tRNA processing</keyword>
<dbReference type="Pfam" id="PF01416">
    <property type="entry name" value="PseudoU_synth_1"/>
    <property type="match status" value="1"/>
</dbReference>
<sequence length="592" mass="65944">MQRKKKIRVYLKKAPKEHVHLGLCLLYAGTACRGLQLQAHEPTHHTLEGVLIQALKDVGLIGDIERGRIKDEDHHFGRSCRTDRGVHAVRNIVTLFVKEEALDRTGGVEGARERLNQALPSFIRVGKVTVLSANFVPRSSCTRRVYRYLIPAYALLAPSDSFATLPKYFADYAADALLTTADKTASGNYVYNLEAAGTGEEGAAVPLWVKALQEKVKTANALIAKYFVGYHRFHNFSYDVDHERGHQNAKVIHPNDGEAARIVQRCGIAERLCFLRGTGDAGGISRREYVENLRLIGKPLPEAGSSEGGPQPAWYPYVVFQIEGSSFLFNMIRKIVGCLLAVLRGAACSLLEQALSPRHRVTTPLAPGVYLYLALSTYHSYDVEQRSRAAGRFAALADEWSGAVAQQAEQFAWQTITQDIVDMDLNRLPPLDELLAVRDAAYKMRRPQSVAEDSHLPSMKEYKPLEMGKALSSKCSEMTVFLRLLRVHNWAIRELNLQENSKALLEMKNGTLASHATEETDGQSLPQDIPDREHVQEGDLNQKMSELEGSADGWIYTSLSSMEAQDQSRKEGRKRTRPWEEGGESHTTGSCE</sequence>
<name>S9VWJ1_9TRYP</name>
<evidence type="ECO:0000313" key="6">
    <source>
        <dbReference type="EMBL" id="EPY31431.1"/>
    </source>
</evidence>
<evidence type="ECO:0000313" key="7">
    <source>
        <dbReference type="Proteomes" id="UP000015354"/>
    </source>
</evidence>
<dbReference type="InterPro" id="IPR020097">
    <property type="entry name" value="PsdUridine_synth_TruA_a/b_dom"/>
</dbReference>
<dbReference type="InterPro" id="IPR020094">
    <property type="entry name" value="TruA/RsuA/RluB/E/F_N"/>
</dbReference>
<evidence type="ECO:0000256" key="1">
    <source>
        <dbReference type="ARBA" id="ARBA00009375"/>
    </source>
</evidence>
<dbReference type="GO" id="GO:0005634">
    <property type="term" value="C:nucleus"/>
    <property type="evidence" value="ECO:0007669"/>
    <property type="project" value="TreeGrafter"/>
</dbReference>
<dbReference type="Gene3D" id="3.30.70.580">
    <property type="entry name" value="Pseudouridine synthase I, catalytic domain, N-terminal subdomain"/>
    <property type="match status" value="1"/>
</dbReference>
<organism evidence="6 7">
    <name type="scientific">Strigomonas culicis</name>
    <dbReference type="NCBI Taxonomy" id="28005"/>
    <lineage>
        <taxon>Eukaryota</taxon>
        <taxon>Discoba</taxon>
        <taxon>Euglenozoa</taxon>
        <taxon>Kinetoplastea</taxon>
        <taxon>Metakinetoplastina</taxon>
        <taxon>Trypanosomatida</taxon>
        <taxon>Trypanosomatidae</taxon>
        <taxon>Strigomonadinae</taxon>
        <taxon>Strigomonas</taxon>
    </lineage>
</organism>
<keyword evidence="7" id="KW-1185">Reference proteome</keyword>
<dbReference type="SUPFAM" id="SSF55120">
    <property type="entry name" value="Pseudouridine synthase"/>
    <property type="match status" value="1"/>
</dbReference>
<keyword evidence="3" id="KW-0413">Isomerase</keyword>
<evidence type="ECO:0000256" key="2">
    <source>
        <dbReference type="ARBA" id="ARBA00022694"/>
    </source>
</evidence>
<evidence type="ECO:0000256" key="4">
    <source>
        <dbReference type="SAM" id="MobiDB-lite"/>
    </source>
</evidence>